<feature type="region of interest" description="Disordered" evidence="7">
    <location>
        <begin position="123"/>
        <end position="166"/>
    </location>
</feature>
<feature type="compositionally biased region" description="Low complexity" evidence="7">
    <location>
        <begin position="134"/>
        <end position="152"/>
    </location>
</feature>
<feature type="region of interest" description="Disordered" evidence="7">
    <location>
        <begin position="182"/>
        <end position="252"/>
    </location>
</feature>
<dbReference type="GO" id="GO:0003677">
    <property type="term" value="F:DNA binding"/>
    <property type="evidence" value="ECO:0007669"/>
    <property type="project" value="UniProtKB-UniRule"/>
</dbReference>
<keyword evidence="1" id="KW-0479">Metal-binding</keyword>
<dbReference type="EMBL" id="GADI01004287">
    <property type="protein sequence ID" value="JAA69521.1"/>
    <property type="molecule type" value="mRNA"/>
</dbReference>
<reference evidence="9" key="1">
    <citation type="submission" date="2012-12" db="EMBL/GenBank/DDBJ databases">
        <title>Identification and characterization of a phenylalanine ammonia-lyase gene family in Isatis indigotica Fort.</title>
        <authorList>
            <person name="Liu Q."/>
            <person name="Chen J."/>
            <person name="Zhou X."/>
            <person name="Di P."/>
            <person name="Xiao Y."/>
            <person name="Xuan H."/>
            <person name="Zhang L."/>
            <person name="Chen W."/>
        </authorList>
    </citation>
    <scope>NUCLEOTIDE SEQUENCE</scope>
    <source>
        <tissue evidence="9">Salivary gland</tissue>
    </source>
</reference>
<evidence type="ECO:0000256" key="3">
    <source>
        <dbReference type="ARBA" id="ARBA00022833"/>
    </source>
</evidence>
<evidence type="ECO:0000256" key="2">
    <source>
        <dbReference type="ARBA" id="ARBA00022771"/>
    </source>
</evidence>
<protein>
    <submittedName>
        <fullName evidence="9">Putative secreted protein</fullName>
    </submittedName>
</protein>
<keyword evidence="3" id="KW-0862">Zinc</keyword>
<keyword evidence="4 5" id="KW-0238">DNA-binding</keyword>
<dbReference type="Pfam" id="PF05485">
    <property type="entry name" value="THAP"/>
    <property type="match status" value="1"/>
</dbReference>
<dbReference type="AlphaFoldDB" id="A0A0K8REL4"/>
<evidence type="ECO:0000256" key="5">
    <source>
        <dbReference type="PROSITE-ProRule" id="PRU00309"/>
    </source>
</evidence>
<proteinExistence type="evidence at transcript level"/>
<dbReference type="SMART" id="SM00980">
    <property type="entry name" value="THAP"/>
    <property type="match status" value="1"/>
</dbReference>
<evidence type="ECO:0000256" key="4">
    <source>
        <dbReference type="ARBA" id="ARBA00023125"/>
    </source>
</evidence>
<evidence type="ECO:0000313" key="9">
    <source>
        <dbReference type="EMBL" id="JAA69521.1"/>
    </source>
</evidence>
<evidence type="ECO:0000256" key="6">
    <source>
        <dbReference type="SAM" id="Coils"/>
    </source>
</evidence>
<organism evidence="9">
    <name type="scientific">Ixodes ricinus</name>
    <name type="common">Common tick</name>
    <name type="synonym">Acarus ricinus</name>
    <dbReference type="NCBI Taxonomy" id="34613"/>
    <lineage>
        <taxon>Eukaryota</taxon>
        <taxon>Metazoa</taxon>
        <taxon>Ecdysozoa</taxon>
        <taxon>Arthropoda</taxon>
        <taxon>Chelicerata</taxon>
        <taxon>Arachnida</taxon>
        <taxon>Acari</taxon>
        <taxon>Parasitiformes</taxon>
        <taxon>Ixodida</taxon>
        <taxon>Ixodoidea</taxon>
        <taxon>Ixodidae</taxon>
        <taxon>Ixodinae</taxon>
        <taxon>Ixodes</taxon>
    </lineage>
</organism>
<name>A0A0K8REL4_IXORI</name>
<feature type="domain" description="THAP-type" evidence="8">
    <location>
        <begin position="31"/>
        <end position="113"/>
    </location>
</feature>
<dbReference type="SUPFAM" id="SSF57716">
    <property type="entry name" value="Glucocorticoid receptor-like (DNA-binding domain)"/>
    <property type="match status" value="1"/>
</dbReference>
<evidence type="ECO:0000256" key="1">
    <source>
        <dbReference type="ARBA" id="ARBA00022723"/>
    </source>
</evidence>
<dbReference type="PROSITE" id="PS50950">
    <property type="entry name" value="ZF_THAP"/>
    <property type="match status" value="1"/>
</dbReference>
<evidence type="ECO:0000256" key="7">
    <source>
        <dbReference type="SAM" id="MobiDB-lite"/>
    </source>
</evidence>
<dbReference type="GO" id="GO:0008270">
    <property type="term" value="F:zinc ion binding"/>
    <property type="evidence" value="ECO:0007669"/>
    <property type="project" value="UniProtKB-KW"/>
</dbReference>
<dbReference type="InterPro" id="IPR006612">
    <property type="entry name" value="THAP_Znf"/>
</dbReference>
<sequence>MTDGYEFIRFIYEEDQEETTDCNSRSTRYRYGRYCAALWCGNTSLNSDVSFFSFPTDARLEKWIHYSNRPRFREDSMVTIRGRRLCADHFGVSAFTNRLTRNRLRIIACPTVKVTNPRLKKLVPPEFFDDGQDSSTVPAPSSSTPGGSTQSLPPEPPTTDSAEEVDINSVEVITGIDADESVDACSASPPASPAFEYEQSPDNILPDPSEEDAEISACSDNSHLQNDGVESHASEGNDLNYSSPESDSDDEEATMMNIDTLPVEELRTSLRNVYRKYRRLKAVHLETTQLLEESSGKVERLEATLSELRLGHRDVS</sequence>
<keyword evidence="2 5" id="KW-0863">Zinc-finger</keyword>
<evidence type="ECO:0000259" key="8">
    <source>
        <dbReference type="PROSITE" id="PS50950"/>
    </source>
</evidence>
<feature type="coiled-coil region" evidence="6">
    <location>
        <begin position="263"/>
        <end position="311"/>
    </location>
</feature>
<keyword evidence="6" id="KW-0175">Coiled coil</keyword>
<accession>A0A0K8REL4</accession>